<dbReference type="EMBL" id="NXGH01000119">
    <property type="protein sequence ID" value="PRM86836.1"/>
    <property type="molecule type" value="Genomic_DNA"/>
</dbReference>
<comment type="caution">
    <text evidence="2">The sequence shown here is derived from an EMBL/GenBank/DDBJ whole genome shotgun (WGS) entry which is preliminary data.</text>
</comment>
<dbReference type="Proteomes" id="UP000238649">
    <property type="component" value="Unassembled WGS sequence"/>
</dbReference>
<gene>
    <name evidence="2" type="ORF">CJ671_10810</name>
</gene>
<proteinExistence type="predicted"/>
<feature type="non-terminal residue" evidence="2">
    <location>
        <position position="1"/>
    </location>
</feature>
<feature type="region of interest" description="Disordered" evidence="1">
    <location>
        <begin position="140"/>
        <end position="160"/>
    </location>
</feature>
<feature type="region of interest" description="Disordered" evidence="1">
    <location>
        <begin position="1"/>
        <end position="104"/>
    </location>
</feature>
<dbReference type="AlphaFoldDB" id="A0A2S9SJS5"/>
<protein>
    <submittedName>
        <fullName evidence="2">Uncharacterized protein</fullName>
    </submittedName>
</protein>
<evidence type="ECO:0000313" key="2">
    <source>
        <dbReference type="EMBL" id="PRM86836.1"/>
    </source>
</evidence>
<name>A0A2S9SJS5_9BACT</name>
<evidence type="ECO:0000313" key="3">
    <source>
        <dbReference type="Proteomes" id="UP000238649"/>
    </source>
</evidence>
<organism evidence="2 3">
    <name type="scientific">Aliarcobacter cryaerophilus</name>
    <dbReference type="NCBI Taxonomy" id="28198"/>
    <lineage>
        <taxon>Bacteria</taxon>
        <taxon>Pseudomonadati</taxon>
        <taxon>Campylobacterota</taxon>
        <taxon>Epsilonproteobacteria</taxon>
        <taxon>Campylobacterales</taxon>
        <taxon>Arcobacteraceae</taxon>
        <taxon>Aliarcobacter</taxon>
    </lineage>
</organism>
<accession>A0A2S9SJS5</accession>
<feature type="compositionally biased region" description="Gly residues" evidence="1">
    <location>
        <begin position="30"/>
        <end position="39"/>
    </location>
</feature>
<reference evidence="2 3" key="1">
    <citation type="submission" date="2017-09" db="EMBL/GenBank/DDBJ databases">
        <title>Reassesment of A. cryaerophilus.</title>
        <authorList>
            <person name="Perez-Cataluna A."/>
            <person name="Collado L."/>
            <person name="Salgado O."/>
            <person name="Lefinanco V."/>
            <person name="Figueras M.J."/>
        </authorList>
    </citation>
    <scope>NUCLEOTIDE SEQUENCE [LARGE SCALE GENOMIC DNA]</scope>
    <source>
        <strain evidence="2 3">LMG 9871</strain>
    </source>
</reference>
<sequence length="160" mass="15731">GVPGGQRVEEGVRVGDPVGVTARNRSEAGIEGGIDLGGGVDDHVVSAQVAQRPAQPGGQRIPGGAGGAADEPGPHGIGAVQVDDLPAGMHPGIGAPGDDGAHRGAADRLQSRLDEALHGAGLGLAGPAVEVGAPVAEVEADPPARPLRLTHRPSLSRPGR</sequence>
<evidence type="ECO:0000256" key="1">
    <source>
        <dbReference type="SAM" id="MobiDB-lite"/>
    </source>
</evidence>